<feature type="binding site" evidence="9">
    <location>
        <position position="77"/>
    </location>
    <ligand>
        <name>Mg(2+)</name>
        <dbReference type="ChEBI" id="CHEBI:18420"/>
    </ligand>
</feature>
<dbReference type="HAMAP" id="MF_00097">
    <property type="entry name" value="TMP_synthase"/>
    <property type="match status" value="1"/>
</dbReference>
<dbReference type="Proteomes" id="UP000078383">
    <property type="component" value="Unassembled WGS sequence"/>
</dbReference>
<dbReference type="InterPro" id="IPR036206">
    <property type="entry name" value="ThiamineP_synth_sf"/>
</dbReference>
<evidence type="ECO:0000256" key="4">
    <source>
        <dbReference type="ARBA" id="ARBA00022842"/>
    </source>
</evidence>
<dbReference type="GO" id="GO:0005737">
    <property type="term" value="C:cytoplasm"/>
    <property type="evidence" value="ECO:0007669"/>
    <property type="project" value="TreeGrafter"/>
</dbReference>
<feature type="domain" description="Thiamine phosphate synthase/TenI" evidence="12">
    <location>
        <begin position="14"/>
        <end position="194"/>
    </location>
</feature>
<comment type="catalytic activity">
    <reaction evidence="8 9 10">
        <text>2-[(2R,5Z)-2-carboxy-4-methylthiazol-5(2H)-ylidene]ethyl phosphate + 4-amino-2-methyl-5-(diphosphooxymethyl)pyrimidine + 2 H(+) = thiamine phosphate + CO2 + diphosphate</text>
        <dbReference type="Rhea" id="RHEA:47844"/>
        <dbReference type="ChEBI" id="CHEBI:15378"/>
        <dbReference type="ChEBI" id="CHEBI:16526"/>
        <dbReference type="ChEBI" id="CHEBI:33019"/>
        <dbReference type="ChEBI" id="CHEBI:37575"/>
        <dbReference type="ChEBI" id="CHEBI:57841"/>
        <dbReference type="ChEBI" id="CHEBI:62899"/>
        <dbReference type="EC" id="2.5.1.3"/>
    </reaction>
</comment>
<feature type="binding site" evidence="9">
    <location>
        <begin position="141"/>
        <end position="143"/>
    </location>
    <ligand>
        <name>2-[(2R,5Z)-2-carboxy-4-methylthiazol-5(2H)-ylidene]ethyl phosphate</name>
        <dbReference type="ChEBI" id="CHEBI:62899"/>
    </ligand>
</feature>
<evidence type="ECO:0000256" key="5">
    <source>
        <dbReference type="ARBA" id="ARBA00022977"/>
    </source>
</evidence>
<dbReference type="OrthoDB" id="9812206at2"/>
<comment type="catalytic activity">
    <reaction evidence="7 9 10">
        <text>2-(2-carboxy-4-methylthiazol-5-yl)ethyl phosphate + 4-amino-2-methyl-5-(diphosphooxymethyl)pyrimidine + 2 H(+) = thiamine phosphate + CO2 + diphosphate</text>
        <dbReference type="Rhea" id="RHEA:47848"/>
        <dbReference type="ChEBI" id="CHEBI:15378"/>
        <dbReference type="ChEBI" id="CHEBI:16526"/>
        <dbReference type="ChEBI" id="CHEBI:33019"/>
        <dbReference type="ChEBI" id="CHEBI:37575"/>
        <dbReference type="ChEBI" id="CHEBI:57841"/>
        <dbReference type="ChEBI" id="CHEBI:62890"/>
        <dbReference type="EC" id="2.5.1.3"/>
    </reaction>
</comment>
<keyword evidence="4 9" id="KW-0460">Magnesium</keyword>
<evidence type="ECO:0000256" key="10">
    <source>
        <dbReference type="RuleBase" id="RU003826"/>
    </source>
</evidence>
<evidence type="ECO:0000256" key="7">
    <source>
        <dbReference type="ARBA" id="ARBA00047851"/>
    </source>
</evidence>
<feature type="binding site" evidence="9">
    <location>
        <begin position="191"/>
        <end position="192"/>
    </location>
    <ligand>
        <name>2-[(2R,5Z)-2-carboxy-4-methylthiazol-5(2H)-ylidene]ethyl phosphate</name>
        <dbReference type="ChEBI" id="CHEBI:62899"/>
    </ligand>
</feature>
<comment type="function">
    <text evidence="9">Condenses 4-methyl-5-(beta-hydroxyethyl)thiazole monophosphate (THZ-P) and 2-methyl-4-amino-5-hydroxymethyl pyrimidine pyrophosphate (HMP-PP) to form thiamine monophosphate (TMP).</text>
</comment>
<dbReference type="InterPro" id="IPR013785">
    <property type="entry name" value="Aldolase_TIM"/>
</dbReference>
<accession>A0A174Z7I0</accession>
<evidence type="ECO:0000256" key="11">
    <source>
        <dbReference type="RuleBase" id="RU004253"/>
    </source>
</evidence>
<feature type="binding site" evidence="9">
    <location>
        <begin position="44"/>
        <end position="48"/>
    </location>
    <ligand>
        <name>4-amino-2-methyl-5-(diphosphooxymethyl)pyrimidine</name>
        <dbReference type="ChEBI" id="CHEBI:57841"/>
    </ligand>
</feature>
<dbReference type="Pfam" id="PF02581">
    <property type="entry name" value="TMP-TENI"/>
    <property type="match status" value="1"/>
</dbReference>
<evidence type="ECO:0000256" key="1">
    <source>
        <dbReference type="ARBA" id="ARBA00005165"/>
    </source>
</evidence>
<dbReference type="RefSeq" id="WP_055171210.1">
    <property type="nucleotide sequence ID" value="NZ_CZBX01000003.1"/>
</dbReference>
<evidence type="ECO:0000256" key="3">
    <source>
        <dbReference type="ARBA" id="ARBA00022723"/>
    </source>
</evidence>
<dbReference type="InterPro" id="IPR022998">
    <property type="entry name" value="ThiamineP_synth_TenI"/>
</dbReference>
<keyword evidence="2 9" id="KW-0808">Transferase</keyword>
<keyword evidence="3 9" id="KW-0479">Metal-binding</keyword>
<dbReference type="PANTHER" id="PTHR20857:SF15">
    <property type="entry name" value="THIAMINE-PHOSPHATE SYNTHASE"/>
    <property type="match status" value="1"/>
</dbReference>
<evidence type="ECO:0000313" key="14">
    <source>
        <dbReference type="Proteomes" id="UP000078383"/>
    </source>
</evidence>
<dbReference type="UniPathway" id="UPA00060">
    <property type="reaction ID" value="UER00141"/>
</dbReference>
<comment type="catalytic activity">
    <reaction evidence="6 9 10">
        <text>4-methyl-5-(2-phosphooxyethyl)-thiazole + 4-amino-2-methyl-5-(diphosphooxymethyl)pyrimidine + H(+) = thiamine phosphate + diphosphate</text>
        <dbReference type="Rhea" id="RHEA:22328"/>
        <dbReference type="ChEBI" id="CHEBI:15378"/>
        <dbReference type="ChEBI" id="CHEBI:33019"/>
        <dbReference type="ChEBI" id="CHEBI:37575"/>
        <dbReference type="ChEBI" id="CHEBI:57841"/>
        <dbReference type="ChEBI" id="CHEBI:58296"/>
        <dbReference type="EC" id="2.5.1.3"/>
    </reaction>
</comment>
<dbReference type="FunFam" id="3.20.20.70:FF:000096">
    <property type="entry name" value="Thiamine-phosphate synthase"/>
    <property type="match status" value="1"/>
</dbReference>
<name>A0A174Z7I0_9FIRM</name>
<feature type="binding site" evidence="9">
    <location>
        <position position="115"/>
    </location>
    <ligand>
        <name>4-amino-2-methyl-5-(diphosphooxymethyl)pyrimidine</name>
        <dbReference type="ChEBI" id="CHEBI:57841"/>
    </ligand>
</feature>
<evidence type="ECO:0000259" key="12">
    <source>
        <dbReference type="Pfam" id="PF02581"/>
    </source>
</evidence>
<dbReference type="CDD" id="cd00564">
    <property type="entry name" value="TMP_TenI"/>
    <property type="match status" value="1"/>
</dbReference>
<dbReference type="Gene3D" id="3.20.20.70">
    <property type="entry name" value="Aldolase class I"/>
    <property type="match status" value="1"/>
</dbReference>
<dbReference type="PANTHER" id="PTHR20857">
    <property type="entry name" value="THIAMINE-PHOSPHATE PYROPHOSPHORYLASE"/>
    <property type="match status" value="1"/>
</dbReference>
<reference evidence="13 14" key="1">
    <citation type="submission" date="2015-09" db="EMBL/GenBank/DDBJ databases">
        <authorList>
            <consortium name="Pathogen Informatics"/>
        </authorList>
    </citation>
    <scope>NUCLEOTIDE SEQUENCE [LARGE SCALE GENOMIC DNA]</scope>
    <source>
        <strain evidence="13 14">2789STDY5834889</strain>
    </source>
</reference>
<feature type="binding site" evidence="9">
    <location>
        <position position="76"/>
    </location>
    <ligand>
        <name>4-amino-2-methyl-5-(diphosphooxymethyl)pyrimidine</name>
        <dbReference type="ChEBI" id="CHEBI:57841"/>
    </ligand>
</feature>
<proteinExistence type="inferred from homology"/>
<dbReference type="InterPro" id="IPR034291">
    <property type="entry name" value="TMP_synthase"/>
</dbReference>
<evidence type="ECO:0000313" key="13">
    <source>
        <dbReference type="EMBL" id="CUQ83314.1"/>
    </source>
</evidence>
<dbReference type="GO" id="GO:0009228">
    <property type="term" value="P:thiamine biosynthetic process"/>
    <property type="evidence" value="ECO:0007669"/>
    <property type="project" value="UniProtKB-KW"/>
</dbReference>
<feature type="binding site" evidence="9">
    <location>
        <position position="144"/>
    </location>
    <ligand>
        <name>4-amino-2-methyl-5-(diphosphooxymethyl)pyrimidine</name>
        <dbReference type="ChEBI" id="CHEBI:57841"/>
    </ligand>
</feature>
<keyword evidence="5 9" id="KW-0784">Thiamine biosynthesis</keyword>
<dbReference type="AlphaFoldDB" id="A0A174Z7I0"/>
<comment type="pathway">
    <text evidence="1 9 11">Cofactor biosynthesis; thiamine diphosphate biosynthesis; thiamine phosphate from 4-amino-2-methyl-5-diphosphomethylpyrimidine and 4-methyl-5-(2-phosphoethyl)-thiazole: step 1/1.</text>
</comment>
<evidence type="ECO:0000256" key="2">
    <source>
        <dbReference type="ARBA" id="ARBA00022679"/>
    </source>
</evidence>
<dbReference type="NCBIfam" id="TIGR00693">
    <property type="entry name" value="thiE"/>
    <property type="match status" value="1"/>
</dbReference>
<feature type="binding site" evidence="9">
    <location>
        <position position="96"/>
    </location>
    <ligand>
        <name>Mg(2+)</name>
        <dbReference type="ChEBI" id="CHEBI:18420"/>
    </ligand>
</feature>
<sequence length="215" mass="23660">MSFTKEQLREQMLLYAVTDRHWLNGQTLYEQVEEALKGGATFIQLREKDLTEEEFLEEAKKIQQLCKKYRVPFIINDNVKLAKEIDADGVHVGQSDMEALDVRAQLGEDKIIGVSARTVEQALLAEKHGADYLGVGAVFQTGTKTDAREVEHSVLKEICTKVDIPVVAIGGITQDNVKELSGSGINGVAVISAIFAQKDIETATAKLKSCVELIV</sequence>
<evidence type="ECO:0000256" key="6">
    <source>
        <dbReference type="ARBA" id="ARBA00047334"/>
    </source>
</evidence>
<feature type="binding site" evidence="9">
    <location>
        <position position="171"/>
    </location>
    <ligand>
        <name>2-[(2R,5Z)-2-carboxy-4-methylthiazol-5(2H)-ylidene]ethyl phosphate</name>
        <dbReference type="ChEBI" id="CHEBI:62899"/>
    </ligand>
</feature>
<organism evidence="13 14">
    <name type="scientific">[Ruminococcus] torques</name>
    <dbReference type="NCBI Taxonomy" id="33039"/>
    <lineage>
        <taxon>Bacteria</taxon>
        <taxon>Bacillati</taxon>
        <taxon>Bacillota</taxon>
        <taxon>Clostridia</taxon>
        <taxon>Lachnospirales</taxon>
        <taxon>Lachnospiraceae</taxon>
        <taxon>Mediterraneibacter</taxon>
    </lineage>
</organism>
<dbReference type="SUPFAM" id="SSF51391">
    <property type="entry name" value="Thiamin phosphate synthase"/>
    <property type="match status" value="1"/>
</dbReference>
<dbReference type="EC" id="2.5.1.3" evidence="9"/>
<dbReference type="GO" id="GO:0000287">
    <property type="term" value="F:magnesium ion binding"/>
    <property type="evidence" value="ECO:0007669"/>
    <property type="project" value="UniProtKB-UniRule"/>
</dbReference>
<gene>
    <name evidence="9 13" type="primary">thiE</name>
    <name evidence="13" type="ORF">ERS852502_00672</name>
</gene>
<evidence type="ECO:0000256" key="8">
    <source>
        <dbReference type="ARBA" id="ARBA00047883"/>
    </source>
</evidence>
<dbReference type="GO" id="GO:0004789">
    <property type="term" value="F:thiamine-phosphate diphosphorylase activity"/>
    <property type="evidence" value="ECO:0007669"/>
    <property type="project" value="UniProtKB-UniRule"/>
</dbReference>
<protein>
    <recommendedName>
        <fullName evidence="9">Thiamine-phosphate synthase</fullName>
        <shortName evidence="9">TP synthase</shortName>
        <shortName evidence="9">TPS</shortName>
        <ecNumber evidence="9">2.5.1.3</ecNumber>
    </recommendedName>
    <alternativeName>
        <fullName evidence="9">Thiamine-phosphate pyrophosphorylase</fullName>
        <shortName evidence="9">TMP pyrophosphorylase</shortName>
        <shortName evidence="9">TMP-PPase</shortName>
    </alternativeName>
</protein>
<comment type="cofactor">
    <cofactor evidence="9">
        <name>Mg(2+)</name>
        <dbReference type="ChEBI" id="CHEBI:18420"/>
    </cofactor>
    <text evidence="9">Binds 1 Mg(2+) ion per subunit.</text>
</comment>
<dbReference type="GO" id="GO:0009229">
    <property type="term" value="P:thiamine diphosphate biosynthetic process"/>
    <property type="evidence" value="ECO:0007669"/>
    <property type="project" value="UniProtKB-UniRule"/>
</dbReference>
<comment type="similarity">
    <text evidence="9 10">Belongs to the thiamine-phosphate synthase family.</text>
</comment>
<dbReference type="EMBL" id="CZBX01000003">
    <property type="protein sequence ID" value="CUQ83314.1"/>
    <property type="molecule type" value="Genomic_DNA"/>
</dbReference>
<evidence type="ECO:0000256" key="9">
    <source>
        <dbReference type="HAMAP-Rule" id="MF_00097"/>
    </source>
</evidence>